<dbReference type="InterPro" id="IPR011330">
    <property type="entry name" value="Glyco_hydro/deAcase_b/a-brl"/>
</dbReference>
<evidence type="ECO:0000256" key="2">
    <source>
        <dbReference type="ARBA" id="ARBA00022729"/>
    </source>
</evidence>
<reference evidence="4 5" key="1">
    <citation type="journal article" date="2018" name="Int. J. Syst. Evol. Microbiol.">
        <title>Adhaeribacter swui sp. nov., isolated from wet mud.</title>
        <authorList>
            <person name="Kim D.U."/>
            <person name="Kim K.W."/>
            <person name="Kang M.S."/>
            <person name="Kim J.Y."/>
            <person name="Jang J.H."/>
            <person name="Kim M.K."/>
        </authorList>
    </citation>
    <scope>NUCLEOTIDE SEQUENCE [LARGE SCALE GENOMIC DNA]</scope>
    <source>
        <strain evidence="4 5">KCTC 52873</strain>
    </source>
</reference>
<feature type="domain" description="NodB homology" evidence="3">
    <location>
        <begin position="2"/>
        <end position="118"/>
    </location>
</feature>
<dbReference type="AlphaFoldDB" id="A0A7G7G587"/>
<evidence type="ECO:0000313" key="5">
    <source>
        <dbReference type="Proteomes" id="UP000515237"/>
    </source>
</evidence>
<organism evidence="4 5">
    <name type="scientific">Adhaeribacter swui</name>
    <dbReference type="NCBI Taxonomy" id="2086471"/>
    <lineage>
        <taxon>Bacteria</taxon>
        <taxon>Pseudomonadati</taxon>
        <taxon>Bacteroidota</taxon>
        <taxon>Cytophagia</taxon>
        <taxon>Cytophagales</taxon>
        <taxon>Hymenobacteraceae</taxon>
        <taxon>Adhaeribacter</taxon>
    </lineage>
</organism>
<proteinExistence type="predicted"/>
<dbReference type="InterPro" id="IPR002509">
    <property type="entry name" value="NODB_dom"/>
</dbReference>
<dbReference type="Pfam" id="PF01522">
    <property type="entry name" value="Polysacc_deac_1"/>
    <property type="match status" value="1"/>
</dbReference>
<sequence>MKIITTSWDDGYPADYRIAELLEKYKLKGTFYIPRSNPEHEVMPEPEIRTLAQDFEVGGHTLHHVRLHSRSGAVFTEEILGCYNWLKDLLGIAPVSFCFPGGVYNQPAIDYTRTTGFKILRTTELLNPGLPDNLGLVPTTLQVYNHSGFTYYKHLLKRIKLRSLGIYLKNKNSADLLNLVEYYLNYVIKNQGCLHIWGHSWEIEQYHLWDELEQICKLISGINECTYVTNGELSQV</sequence>
<dbReference type="EMBL" id="CP055156">
    <property type="protein sequence ID" value="QNF32321.1"/>
    <property type="molecule type" value="Genomic_DNA"/>
</dbReference>
<dbReference type="GO" id="GO:0016810">
    <property type="term" value="F:hydrolase activity, acting on carbon-nitrogen (but not peptide) bonds"/>
    <property type="evidence" value="ECO:0007669"/>
    <property type="project" value="InterPro"/>
</dbReference>
<dbReference type="PANTHER" id="PTHR34216:SF3">
    <property type="entry name" value="POLY-BETA-1,6-N-ACETYL-D-GLUCOSAMINE N-DEACETYLASE"/>
    <property type="match status" value="1"/>
</dbReference>
<dbReference type="InterPro" id="IPR051398">
    <property type="entry name" value="Polysacch_Deacetylase"/>
</dbReference>
<dbReference type="KEGG" id="aswu:HUW51_06095"/>
<dbReference type="Gene3D" id="3.20.20.370">
    <property type="entry name" value="Glycoside hydrolase/deacetylase"/>
    <property type="match status" value="1"/>
</dbReference>
<dbReference type="GO" id="GO:0005576">
    <property type="term" value="C:extracellular region"/>
    <property type="evidence" value="ECO:0007669"/>
    <property type="project" value="UniProtKB-SubCell"/>
</dbReference>
<dbReference type="CDD" id="cd10967">
    <property type="entry name" value="CE4_GLA_like_6s"/>
    <property type="match status" value="1"/>
</dbReference>
<name>A0A7G7G587_9BACT</name>
<keyword evidence="2" id="KW-0732">Signal</keyword>
<gene>
    <name evidence="4" type="ORF">HUW51_06095</name>
</gene>
<evidence type="ECO:0000256" key="1">
    <source>
        <dbReference type="ARBA" id="ARBA00004613"/>
    </source>
</evidence>
<keyword evidence="5" id="KW-1185">Reference proteome</keyword>
<dbReference type="Proteomes" id="UP000515237">
    <property type="component" value="Chromosome"/>
</dbReference>
<accession>A0A7G7G587</accession>
<dbReference type="RefSeq" id="WP_185273101.1">
    <property type="nucleotide sequence ID" value="NZ_CP055156.1"/>
</dbReference>
<evidence type="ECO:0000313" key="4">
    <source>
        <dbReference type="EMBL" id="QNF32321.1"/>
    </source>
</evidence>
<evidence type="ECO:0000259" key="3">
    <source>
        <dbReference type="Pfam" id="PF01522"/>
    </source>
</evidence>
<dbReference type="GO" id="GO:0005975">
    <property type="term" value="P:carbohydrate metabolic process"/>
    <property type="evidence" value="ECO:0007669"/>
    <property type="project" value="InterPro"/>
</dbReference>
<dbReference type="SUPFAM" id="SSF88713">
    <property type="entry name" value="Glycoside hydrolase/deacetylase"/>
    <property type="match status" value="1"/>
</dbReference>
<dbReference type="PANTHER" id="PTHR34216">
    <property type="match status" value="1"/>
</dbReference>
<protein>
    <submittedName>
        <fullName evidence="4">Polysaccharide deacetylase family protein</fullName>
    </submittedName>
</protein>
<comment type="subcellular location">
    <subcellularLocation>
        <location evidence="1">Secreted</location>
    </subcellularLocation>
</comment>